<evidence type="ECO:0000256" key="8">
    <source>
        <dbReference type="ARBA" id="ARBA00023034"/>
    </source>
</evidence>
<comment type="subcellular location">
    <subcellularLocation>
        <location evidence="1">Golgi apparatus membrane</location>
        <topology evidence="1">Single-pass type II membrane protein</topology>
    </subcellularLocation>
</comment>
<comment type="caution">
    <text evidence="11">The sequence shown here is derived from an EMBL/GenBank/DDBJ whole genome shotgun (WGS) entry which is preliminary data.</text>
</comment>
<gene>
    <name evidence="11" type="ORF">PPROV_000160500</name>
</gene>
<evidence type="ECO:0000313" key="12">
    <source>
        <dbReference type="Proteomes" id="UP000660262"/>
    </source>
</evidence>
<keyword evidence="5" id="KW-0812">Transmembrane</keyword>
<dbReference type="InterPro" id="IPR001675">
    <property type="entry name" value="Glyco_trans_29"/>
</dbReference>
<proteinExistence type="inferred from homology"/>
<evidence type="ECO:0000256" key="9">
    <source>
        <dbReference type="ARBA" id="ARBA00023136"/>
    </source>
</evidence>
<dbReference type="EMBL" id="BNJQ01000004">
    <property type="protein sequence ID" value="GHP02850.1"/>
    <property type="molecule type" value="Genomic_DNA"/>
</dbReference>
<name>A0A830HA93_9CHLO</name>
<dbReference type="Proteomes" id="UP000660262">
    <property type="component" value="Unassembled WGS sequence"/>
</dbReference>
<evidence type="ECO:0000256" key="4">
    <source>
        <dbReference type="ARBA" id="ARBA00022679"/>
    </source>
</evidence>
<evidence type="ECO:0000256" key="5">
    <source>
        <dbReference type="ARBA" id="ARBA00022692"/>
    </source>
</evidence>
<comment type="similarity">
    <text evidence="2">Belongs to the glycosyltransferase 29 family.</text>
</comment>
<keyword evidence="8" id="KW-0333">Golgi apparatus</keyword>
<dbReference type="InterPro" id="IPR038578">
    <property type="entry name" value="GT29-like_sf"/>
</dbReference>
<dbReference type="AlphaFoldDB" id="A0A830HA93"/>
<dbReference type="Pfam" id="PF00777">
    <property type="entry name" value="Glyco_transf_29"/>
    <property type="match status" value="1"/>
</dbReference>
<organism evidence="11 12">
    <name type="scientific">Pycnococcus provasolii</name>
    <dbReference type="NCBI Taxonomy" id="41880"/>
    <lineage>
        <taxon>Eukaryota</taxon>
        <taxon>Viridiplantae</taxon>
        <taxon>Chlorophyta</taxon>
        <taxon>Pseudoscourfieldiophyceae</taxon>
        <taxon>Pseudoscourfieldiales</taxon>
        <taxon>Pycnococcaceae</taxon>
        <taxon>Pycnococcus</taxon>
    </lineage>
</organism>
<accession>A0A830HA93</accession>
<keyword evidence="4" id="KW-0808">Transferase</keyword>
<evidence type="ECO:0000256" key="7">
    <source>
        <dbReference type="ARBA" id="ARBA00022989"/>
    </source>
</evidence>
<evidence type="ECO:0000256" key="10">
    <source>
        <dbReference type="ARBA" id="ARBA00023180"/>
    </source>
</evidence>
<evidence type="ECO:0000256" key="2">
    <source>
        <dbReference type="ARBA" id="ARBA00006003"/>
    </source>
</evidence>
<evidence type="ECO:0000256" key="1">
    <source>
        <dbReference type="ARBA" id="ARBA00004323"/>
    </source>
</evidence>
<keyword evidence="6" id="KW-0735">Signal-anchor</keyword>
<reference evidence="11" key="1">
    <citation type="submission" date="2020-10" db="EMBL/GenBank/DDBJ databases">
        <title>Unveiling of a novel bifunctional photoreceptor, Dualchrome1, isolated from a cosmopolitan green alga.</title>
        <authorList>
            <person name="Suzuki S."/>
            <person name="Kawachi M."/>
        </authorList>
    </citation>
    <scope>NUCLEOTIDE SEQUENCE</scope>
    <source>
        <strain evidence="11">NIES 2893</strain>
    </source>
</reference>
<evidence type="ECO:0000256" key="6">
    <source>
        <dbReference type="ARBA" id="ARBA00022968"/>
    </source>
</evidence>
<keyword evidence="10" id="KW-0325">Glycoprotein</keyword>
<keyword evidence="12" id="KW-1185">Reference proteome</keyword>
<keyword evidence="3" id="KW-0328">Glycosyltransferase</keyword>
<keyword evidence="7" id="KW-1133">Transmembrane helix</keyword>
<keyword evidence="9" id="KW-0472">Membrane</keyword>
<dbReference type="Gene3D" id="3.90.1480.20">
    <property type="entry name" value="Glycosyl transferase family 29"/>
    <property type="match status" value="1"/>
</dbReference>
<sequence>MRMNHAPTGRRQSSLKSRVGVKSSVRLLNIMWTRRYGTKRLRCEKGRNVCTSGGSPEQGTLMATRVQSGGVNLCTQLKRARSDATCQSVKVVHAASKLLSMFRVSLKNCGKGPHPSYAETTKNSPSTGFLAFYMAALMPNSSAGRGLCQKRVALYGFAGDAAKSARYKYHSFGRMRGYGSHNFLLEQSLMRKLARNASALGLPPIVFCGSKPDGGCKY</sequence>
<evidence type="ECO:0000313" key="11">
    <source>
        <dbReference type="EMBL" id="GHP02850.1"/>
    </source>
</evidence>
<protein>
    <submittedName>
        <fullName evidence="11">Uncharacterized protein</fullName>
    </submittedName>
</protein>
<dbReference type="GO" id="GO:0000139">
    <property type="term" value="C:Golgi membrane"/>
    <property type="evidence" value="ECO:0007669"/>
    <property type="project" value="UniProtKB-SubCell"/>
</dbReference>
<dbReference type="GO" id="GO:0008373">
    <property type="term" value="F:sialyltransferase activity"/>
    <property type="evidence" value="ECO:0007669"/>
    <property type="project" value="InterPro"/>
</dbReference>
<evidence type="ECO:0000256" key="3">
    <source>
        <dbReference type="ARBA" id="ARBA00022676"/>
    </source>
</evidence>